<reference evidence="3 4" key="1">
    <citation type="journal article" date="2015" name="Stand. Genomic Sci.">
        <title>Genomic Encyclopedia of Bacterial and Archaeal Type Strains, Phase III: the genomes of soil and plant-associated and newly described type strains.</title>
        <authorList>
            <person name="Whitman W.B."/>
            <person name="Woyke T."/>
            <person name="Klenk H.P."/>
            <person name="Zhou Y."/>
            <person name="Lilburn T.G."/>
            <person name="Beck B.J."/>
            <person name="De Vos P."/>
            <person name="Vandamme P."/>
            <person name="Eisen J.A."/>
            <person name="Garrity G."/>
            <person name="Hugenholtz P."/>
            <person name="Kyrpides N.C."/>
        </authorList>
    </citation>
    <scope>NUCLEOTIDE SEQUENCE [LARGE SCALE GENOMIC DNA]</scope>
    <source>
        <strain evidence="3 4">CGMCC 1.10124</strain>
    </source>
</reference>
<name>A0A3M0DSU1_9EURY</name>
<organism evidence="3 4">
    <name type="scientific">Haloplanus aerogenes</name>
    <dbReference type="NCBI Taxonomy" id="660522"/>
    <lineage>
        <taxon>Archaea</taxon>
        <taxon>Methanobacteriati</taxon>
        <taxon>Methanobacteriota</taxon>
        <taxon>Stenosarchaea group</taxon>
        <taxon>Halobacteria</taxon>
        <taxon>Halobacteriales</taxon>
        <taxon>Haloferacaceae</taxon>
        <taxon>Haloplanus</taxon>
    </lineage>
</organism>
<dbReference type="InterPro" id="IPR018649">
    <property type="entry name" value="SHOCT"/>
</dbReference>
<dbReference type="GeneID" id="38471306"/>
<evidence type="ECO:0000256" key="1">
    <source>
        <dbReference type="SAM" id="Phobius"/>
    </source>
</evidence>
<evidence type="ECO:0000313" key="4">
    <source>
        <dbReference type="Proteomes" id="UP000277326"/>
    </source>
</evidence>
<comment type="caution">
    <text evidence="3">The sequence shown here is derived from an EMBL/GenBank/DDBJ whole genome shotgun (WGS) entry which is preliminary data.</text>
</comment>
<feature type="domain" description="SHOCT" evidence="2">
    <location>
        <begin position="94"/>
        <end position="120"/>
    </location>
</feature>
<dbReference type="EMBL" id="REFS01000001">
    <property type="protein sequence ID" value="RMB25111.1"/>
    <property type="molecule type" value="Genomic_DNA"/>
</dbReference>
<protein>
    <submittedName>
        <fullName evidence="3">Putative membrane protein</fullName>
    </submittedName>
</protein>
<gene>
    <name evidence="3" type="ORF">ATH50_0194</name>
</gene>
<dbReference type="AlphaFoldDB" id="A0A3M0DSU1"/>
<accession>A0A3M0DSU1</accession>
<evidence type="ECO:0000313" key="3">
    <source>
        <dbReference type="EMBL" id="RMB25111.1"/>
    </source>
</evidence>
<proteinExistence type="predicted"/>
<feature type="transmembrane region" description="Helical" evidence="1">
    <location>
        <begin position="58"/>
        <end position="82"/>
    </location>
</feature>
<keyword evidence="1" id="KW-0812">Transmembrane</keyword>
<evidence type="ECO:0000259" key="2">
    <source>
        <dbReference type="Pfam" id="PF09851"/>
    </source>
</evidence>
<feature type="transmembrane region" description="Helical" evidence="1">
    <location>
        <begin position="12"/>
        <end position="34"/>
    </location>
</feature>
<keyword evidence="1" id="KW-1133">Transmembrane helix</keyword>
<dbReference type="RefSeq" id="WP_241966752.1">
    <property type="nucleotide sequence ID" value="NZ_CP034145.1"/>
</dbReference>
<keyword evidence="1" id="KW-0472">Membrane</keyword>
<dbReference type="Proteomes" id="UP000277326">
    <property type="component" value="Unassembled WGS sequence"/>
</dbReference>
<dbReference type="Pfam" id="PF09851">
    <property type="entry name" value="SHOCT"/>
    <property type="match status" value="1"/>
</dbReference>
<sequence>MASDSFDAKTVLLLLLAAVILLPLLTMGMGYGMMGGPMMGGGMWGGGMWGGSQSGSGWWLLAGLLGRVLTLLVVVGVGYFVYRALTESDGGTGEALEELRLAYARGDLSDEEYERRRERLNRDEH</sequence>